<evidence type="ECO:0000313" key="6">
    <source>
        <dbReference type="EMBL" id="SDE58631.1"/>
    </source>
</evidence>
<dbReference type="NCBIfam" id="TIGR04057">
    <property type="entry name" value="SusC_RagA_signa"/>
    <property type="match status" value="1"/>
</dbReference>
<dbReference type="InterPro" id="IPR012910">
    <property type="entry name" value="Plug_dom"/>
</dbReference>
<evidence type="ECO:0000256" key="3">
    <source>
        <dbReference type="ARBA" id="ARBA00023237"/>
    </source>
</evidence>
<dbReference type="SUPFAM" id="SSF56935">
    <property type="entry name" value="Porins"/>
    <property type="match status" value="1"/>
</dbReference>
<accession>A0A1G7E4M3</accession>
<dbReference type="InterPro" id="IPR037066">
    <property type="entry name" value="Plug_dom_sf"/>
</dbReference>
<dbReference type="AlphaFoldDB" id="A0A1G7E4M3"/>
<name>A0A1G7E4M3_9SPHI</name>
<dbReference type="Pfam" id="PF07715">
    <property type="entry name" value="Plug"/>
    <property type="match status" value="1"/>
</dbReference>
<dbReference type="OrthoDB" id="9768177at2"/>
<dbReference type="Pfam" id="PF07660">
    <property type="entry name" value="STN"/>
    <property type="match status" value="1"/>
</dbReference>
<reference evidence="6 7" key="1">
    <citation type="submission" date="2016-10" db="EMBL/GenBank/DDBJ databases">
        <authorList>
            <person name="de Groot N.N."/>
        </authorList>
    </citation>
    <scope>NUCLEOTIDE SEQUENCE [LARGE SCALE GENOMIC DNA]</scope>
    <source>
        <strain evidence="6 7">47C3B</strain>
    </source>
</reference>
<dbReference type="InterPro" id="IPR023997">
    <property type="entry name" value="TonB-dep_OMP_SusC/RagA_CS"/>
</dbReference>
<dbReference type="SMART" id="SM00965">
    <property type="entry name" value="STN"/>
    <property type="match status" value="1"/>
</dbReference>
<dbReference type="Proteomes" id="UP000199072">
    <property type="component" value="Unassembled WGS sequence"/>
</dbReference>
<keyword evidence="3 4" id="KW-0998">Cell outer membrane</keyword>
<evidence type="ECO:0000259" key="5">
    <source>
        <dbReference type="SMART" id="SM00965"/>
    </source>
</evidence>
<evidence type="ECO:0000256" key="2">
    <source>
        <dbReference type="ARBA" id="ARBA00023136"/>
    </source>
</evidence>
<dbReference type="PROSITE" id="PS52016">
    <property type="entry name" value="TONB_DEPENDENT_REC_3"/>
    <property type="match status" value="1"/>
</dbReference>
<keyword evidence="2 4" id="KW-0472">Membrane</keyword>
<dbReference type="Gene3D" id="2.170.130.10">
    <property type="entry name" value="TonB-dependent receptor, plug domain"/>
    <property type="match status" value="1"/>
</dbReference>
<dbReference type="FunFam" id="2.170.130.10:FF:000003">
    <property type="entry name" value="SusC/RagA family TonB-linked outer membrane protein"/>
    <property type="match status" value="1"/>
</dbReference>
<keyword evidence="4" id="KW-1134">Transmembrane beta strand</keyword>
<feature type="domain" description="Secretin/TonB short N-terminal" evidence="5">
    <location>
        <begin position="69"/>
        <end position="120"/>
    </location>
</feature>
<organism evidence="6 7">
    <name type="scientific">Mucilaginibacter pineti</name>
    <dbReference type="NCBI Taxonomy" id="1391627"/>
    <lineage>
        <taxon>Bacteria</taxon>
        <taxon>Pseudomonadati</taxon>
        <taxon>Bacteroidota</taxon>
        <taxon>Sphingobacteriia</taxon>
        <taxon>Sphingobacteriales</taxon>
        <taxon>Sphingobacteriaceae</taxon>
        <taxon>Mucilaginibacter</taxon>
    </lineage>
</organism>
<dbReference type="NCBIfam" id="TIGR04056">
    <property type="entry name" value="OMP_RagA_SusC"/>
    <property type="match status" value="1"/>
</dbReference>
<evidence type="ECO:0000256" key="4">
    <source>
        <dbReference type="PROSITE-ProRule" id="PRU01360"/>
    </source>
</evidence>
<evidence type="ECO:0000313" key="7">
    <source>
        <dbReference type="Proteomes" id="UP000199072"/>
    </source>
</evidence>
<gene>
    <name evidence="6" type="ORF">SAMN05216464_107269</name>
</gene>
<comment type="similarity">
    <text evidence="4">Belongs to the TonB-dependent receptor family.</text>
</comment>
<keyword evidence="7" id="KW-1185">Reference proteome</keyword>
<dbReference type="SUPFAM" id="SSF49464">
    <property type="entry name" value="Carboxypeptidase regulatory domain-like"/>
    <property type="match status" value="1"/>
</dbReference>
<proteinExistence type="inferred from homology"/>
<dbReference type="InterPro" id="IPR008969">
    <property type="entry name" value="CarboxyPept-like_regulatory"/>
</dbReference>
<evidence type="ECO:0000256" key="1">
    <source>
        <dbReference type="ARBA" id="ARBA00022448"/>
    </source>
</evidence>
<dbReference type="InterPro" id="IPR023996">
    <property type="entry name" value="TonB-dep_OMP_SusC/RagA"/>
</dbReference>
<comment type="subcellular location">
    <subcellularLocation>
        <location evidence="4">Cell outer membrane</location>
        <topology evidence="4">Multi-pass membrane protein</topology>
    </subcellularLocation>
</comment>
<dbReference type="STRING" id="1391627.SAMN05216464_107269"/>
<dbReference type="InterPro" id="IPR039426">
    <property type="entry name" value="TonB-dep_rcpt-like"/>
</dbReference>
<dbReference type="Pfam" id="PF13715">
    <property type="entry name" value="CarbopepD_reg_2"/>
    <property type="match status" value="1"/>
</dbReference>
<dbReference type="InterPro" id="IPR011662">
    <property type="entry name" value="Secretin/TonB_short_N"/>
</dbReference>
<protein>
    <submittedName>
        <fullName evidence="6">TonB-linked outer membrane protein, SusC/RagA family</fullName>
    </submittedName>
</protein>
<keyword evidence="4" id="KW-0812">Transmembrane</keyword>
<keyword evidence="1 4" id="KW-0813">Transport</keyword>
<sequence length="1147" mass="126288">MKIYLRSVKIYEYLFLYRRSFLLMKLIILLTIVFTIQVKAEVFAQKITLSENDASLEKLFKEIQKQSGYTFFYKNKFLTNSHPVSINVKDANLKDVLDLCLKGQSLSYNFADKTIVIKRLTAPPPTPESVINEQASAINIDVKGVVVDETGKPLPGASVKVKGTGLGVVTNDNGEFTLKNIPDNTKLIISFVGYITQEISAEKDLGNIQLAPSASLQEIVVVGYGTQKKERVTGAIAAIGTKELQQSPVANLNNALAGRLPGLLTVQNSGEPGADGASLNIRGFGTTNNSNPLILVDGIQRDFSGLDANEVENISILKDAASTAIYGIQGANGVILVTTKRGKAGASRISATAQNGWQSPTSLPQYVDSYTGRKLYKEGLINDGLFADTSAYSDVLINKYRDRTHPAYQYLYPNVDWTKTILKPFSYLSQGNLNVSGGTDKAKYFISLSYLQQNGLYNYENTVSQYDIQALTHKYNFRSNIDLNLTKNLSMELSLGAIVYDRNYPGVSASQIFNDMKQTPAWYYPVTNPDGTPGGVPNTNQSPYVDLTQSGYYRGFETELQSTAGFKWDLGWVTKGLSTRVRLSFDNDNYRNVNRGLSNTTYQYLLNPGVDDTVEDLAANGHYVTVNNGNGTLSYDVNANGSRRTVLEAYINYDRDFGKNSIKAMAIYNQSSFFDAVGGGVGNAINGLPYKYQGYLGRAAYAYDDRYLAEFNFGYNGSENFAPGHRFGFFPAISAGWIASNESFIKDNPSLSFIDQLKLRGSYGIVGNDKIGSSRFLYLSTWVQGSGYTFGLNNNGNGYGGYLEGQAGNTLLTWEKARKLNIGLDLSLWRGVISLTADVFKERRTNILATSQLIPAFIGLPQIPTVNAGITQNQGYEISLTHRKEISKNQGYSITINYAYAHNKILFYAQPDYPGREWQALKGTSINEIYGYTALGLFKSQADIDNSPSQSSLGVTKPGDIKYKDLNNDGLINSLDAGYLPGKVANPTSQFGVALGYHYSNFDISVLFQGGLGGSTLLSGPGIYPFSRFASALVQAANDHWVASNPDGNYMFPRISSADNVNNQQASTFWIYSSNYIRLKTVELGYTLPKKWMKQIGIDNARFFVNGINLLTYSKLKDFNFDPEIGNNGTGTYPQQKVINAGLRFTF</sequence>
<dbReference type="EMBL" id="FNAI01000007">
    <property type="protein sequence ID" value="SDE58631.1"/>
    <property type="molecule type" value="Genomic_DNA"/>
</dbReference>
<dbReference type="GO" id="GO:0009279">
    <property type="term" value="C:cell outer membrane"/>
    <property type="evidence" value="ECO:0007669"/>
    <property type="project" value="UniProtKB-SubCell"/>
</dbReference>
<dbReference type="Gene3D" id="2.60.40.1120">
    <property type="entry name" value="Carboxypeptidase-like, regulatory domain"/>
    <property type="match status" value="1"/>
</dbReference>